<dbReference type="Proteomes" id="UP000199116">
    <property type="component" value="Unassembled WGS sequence"/>
</dbReference>
<dbReference type="AlphaFoldDB" id="A0A1I2K8G1"/>
<feature type="domain" description="DUF1206" evidence="2">
    <location>
        <begin position="11"/>
        <end position="77"/>
    </location>
</feature>
<gene>
    <name evidence="3" type="ORF">SAMN04488033_102146</name>
</gene>
<keyword evidence="1" id="KW-0812">Transmembrane</keyword>
<dbReference type="RefSeq" id="WP_093302645.1">
    <property type="nucleotide sequence ID" value="NZ_FOOH01000002.1"/>
</dbReference>
<keyword evidence="4" id="KW-1185">Reference proteome</keyword>
<protein>
    <recommendedName>
        <fullName evidence="2">DUF1206 domain-containing protein</fullName>
    </recommendedName>
</protein>
<feature type="transmembrane region" description="Helical" evidence="1">
    <location>
        <begin position="52"/>
        <end position="74"/>
    </location>
</feature>
<keyword evidence="1" id="KW-1133">Transmembrane helix</keyword>
<proteinExistence type="predicted"/>
<feature type="transmembrane region" description="Helical" evidence="1">
    <location>
        <begin position="184"/>
        <end position="206"/>
    </location>
</feature>
<organism evidence="3 4">
    <name type="scientific">Salegentibacter agarivorans</name>
    <dbReference type="NCBI Taxonomy" id="345907"/>
    <lineage>
        <taxon>Bacteria</taxon>
        <taxon>Pseudomonadati</taxon>
        <taxon>Bacteroidota</taxon>
        <taxon>Flavobacteriia</taxon>
        <taxon>Flavobacteriales</taxon>
        <taxon>Flavobacteriaceae</taxon>
        <taxon>Salegentibacter</taxon>
    </lineage>
</organism>
<keyword evidence="1" id="KW-0472">Membrane</keyword>
<feature type="domain" description="DUF1206" evidence="2">
    <location>
        <begin position="185"/>
        <end position="254"/>
    </location>
</feature>
<feature type="transmembrane region" description="Helical" evidence="1">
    <location>
        <begin position="127"/>
        <end position="151"/>
    </location>
</feature>
<dbReference type="InterPro" id="IPR009597">
    <property type="entry name" value="DUF1206"/>
</dbReference>
<reference evidence="4" key="1">
    <citation type="submission" date="2016-10" db="EMBL/GenBank/DDBJ databases">
        <authorList>
            <person name="Varghese N."/>
            <person name="Submissions S."/>
        </authorList>
    </citation>
    <scope>NUCLEOTIDE SEQUENCE [LARGE SCALE GENOMIC DNA]</scope>
    <source>
        <strain evidence="4">DSM 23515</strain>
    </source>
</reference>
<dbReference type="Pfam" id="PF06724">
    <property type="entry name" value="DUF1206"/>
    <property type="match status" value="2"/>
</dbReference>
<dbReference type="EMBL" id="FOOH01000002">
    <property type="protein sequence ID" value="SFF63194.1"/>
    <property type="molecule type" value="Genomic_DNA"/>
</dbReference>
<sequence length="258" mass="27798">MDSKLKKMAQVGYVAKATVYGIMGILTFLAAFNMGGQKSSNLQVIKFLEDQAFGNALLVLIGLGLLCYSAWRFIQSIQDPENIGEDKKGKGKRVAYFISAVLYLGLAVYAFMTLINAGSSSGGSSGGGITGTLGVVVFAIIGVGLIVASIAQFNKAKTKKFLEDFGYDSITDEKKRKTVKNTGYLGLIARGIIFGILAYIFIRAAVESNTSNMKGTSDAFSFLQDSPYGSWLMGLVAAGLVCYSIYVFMLARYRKFKA</sequence>
<evidence type="ECO:0000259" key="2">
    <source>
        <dbReference type="Pfam" id="PF06724"/>
    </source>
</evidence>
<name>A0A1I2K8G1_9FLAO</name>
<evidence type="ECO:0000313" key="4">
    <source>
        <dbReference type="Proteomes" id="UP000199116"/>
    </source>
</evidence>
<accession>A0A1I2K8G1</accession>
<feature type="transmembrane region" description="Helical" evidence="1">
    <location>
        <begin position="12"/>
        <end position="32"/>
    </location>
</feature>
<feature type="transmembrane region" description="Helical" evidence="1">
    <location>
        <begin position="231"/>
        <end position="251"/>
    </location>
</feature>
<feature type="transmembrane region" description="Helical" evidence="1">
    <location>
        <begin position="94"/>
        <end position="115"/>
    </location>
</feature>
<evidence type="ECO:0000256" key="1">
    <source>
        <dbReference type="SAM" id="Phobius"/>
    </source>
</evidence>
<evidence type="ECO:0000313" key="3">
    <source>
        <dbReference type="EMBL" id="SFF63194.1"/>
    </source>
</evidence>